<reference evidence="2 3" key="1">
    <citation type="journal article" date="2006" name="Nature">
        <title>Global trends of whole-genome duplications revealed by the ciliate Paramecium tetraurelia.</title>
        <authorList>
            <consortium name="Genoscope"/>
            <person name="Aury J.-M."/>
            <person name="Jaillon O."/>
            <person name="Duret L."/>
            <person name="Noel B."/>
            <person name="Jubin C."/>
            <person name="Porcel B.M."/>
            <person name="Segurens B."/>
            <person name="Daubin V."/>
            <person name="Anthouard V."/>
            <person name="Aiach N."/>
            <person name="Arnaiz O."/>
            <person name="Billaut A."/>
            <person name="Beisson J."/>
            <person name="Blanc I."/>
            <person name="Bouhouche K."/>
            <person name="Camara F."/>
            <person name="Duharcourt S."/>
            <person name="Guigo R."/>
            <person name="Gogendeau D."/>
            <person name="Katinka M."/>
            <person name="Keller A.-M."/>
            <person name="Kissmehl R."/>
            <person name="Klotz C."/>
            <person name="Koll F."/>
            <person name="Le Moue A."/>
            <person name="Lepere C."/>
            <person name="Malinsky S."/>
            <person name="Nowacki M."/>
            <person name="Nowak J.K."/>
            <person name="Plattner H."/>
            <person name="Poulain J."/>
            <person name="Ruiz F."/>
            <person name="Serrano V."/>
            <person name="Zagulski M."/>
            <person name="Dessen P."/>
            <person name="Betermier M."/>
            <person name="Weissenbach J."/>
            <person name="Scarpelli C."/>
            <person name="Schachter V."/>
            <person name="Sperling L."/>
            <person name="Meyer E."/>
            <person name="Cohen J."/>
            <person name="Wincker P."/>
        </authorList>
    </citation>
    <scope>NUCLEOTIDE SEQUENCE [LARGE SCALE GENOMIC DNA]</scope>
    <source>
        <strain evidence="2 3">Stock d4-2</strain>
    </source>
</reference>
<evidence type="ECO:0008006" key="4">
    <source>
        <dbReference type="Google" id="ProtNLM"/>
    </source>
</evidence>
<dbReference type="Gene3D" id="2.60.120.920">
    <property type="match status" value="1"/>
</dbReference>
<evidence type="ECO:0000313" key="2">
    <source>
        <dbReference type="EMBL" id="CAK86744.1"/>
    </source>
</evidence>
<dbReference type="EMBL" id="CT868585">
    <property type="protein sequence ID" value="CAK86744.1"/>
    <property type="molecule type" value="Genomic_DNA"/>
</dbReference>
<dbReference type="Proteomes" id="UP000000600">
    <property type="component" value="Unassembled WGS sequence"/>
</dbReference>
<dbReference type="OMA" id="CQFESHE"/>
<dbReference type="KEGG" id="ptm:GSPATT00020416001"/>
<name>A0DUM7_PARTE</name>
<gene>
    <name evidence="2" type="ORF">GSPATT00020416001</name>
</gene>
<feature type="compositionally biased region" description="Basic and acidic residues" evidence="1">
    <location>
        <begin position="194"/>
        <end position="219"/>
    </location>
</feature>
<dbReference type="RefSeq" id="XP_001454141.1">
    <property type="nucleotide sequence ID" value="XM_001454104.1"/>
</dbReference>
<dbReference type="HOGENOM" id="CLU_552623_0_0_1"/>
<dbReference type="AlphaFoldDB" id="A0DUM7"/>
<protein>
    <recommendedName>
        <fullName evidence="4">B box-type domain-containing protein</fullName>
    </recommendedName>
</protein>
<dbReference type="GeneID" id="5039926"/>
<proteinExistence type="predicted"/>
<accession>A0DUM7</accession>
<dbReference type="OrthoDB" id="303923at2759"/>
<keyword evidence="3" id="KW-1185">Reference proteome</keyword>
<evidence type="ECO:0000256" key="1">
    <source>
        <dbReference type="SAM" id="MobiDB-lite"/>
    </source>
</evidence>
<evidence type="ECO:0000313" key="3">
    <source>
        <dbReference type="Proteomes" id="UP000000600"/>
    </source>
</evidence>
<feature type="region of interest" description="Disordered" evidence="1">
    <location>
        <begin position="175"/>
        <end position="248"/>
    </location>
</feature>
<sequence>MFESTCQFESHELKPILGVCTNLTCKNFRPYCHQCLIEFHSDHITEIRDLQQISFWAQSCAPLQEQLIQSINQYSSIVDKLTNLKNSLEFDTQIDLSQLRLSDLDCHITCVVNLSSIQDFIQEIFNKSQDQLELVSILCKETISLQKFKDNIYYQQDKAEEQQVEQIEIISETNENQKQSIEKQPDIQIVSNVDESKMRTPEKQKKNEQPKPRNSEQNRKQPQNYYVNTPQTRSQSYKNQISATQQRNSISNLKKQNIQQKPKQLLVNTFSLSSKEQSNLLQLLGNKSEDDNKKSIKTQPSEIQAPCFQDQIFIQQKELSPPKVYGFRFSDNLKSQRIKLQKDGKVAKGFGGFVLCEPCIPMEGQSTFEIMIDKCDLVYLGICNKYAVQSYDFEPNMQAFDTHGSYLISNNGFSYSCFEQELNNVKQKLNFSSGDRITIIVNYLQSQITWKTKYKNLLTMRFDSTKEMYVCVKFQKLRFSNDSQVEILNYELNN</sequence>
<organism evidence="2 3">
    <name type="scientific">Paramecium tetraurelia</name>
    <dbReference type="NCBI Taxonomy" id="5888"/>
    <lineage>
        <taxon>Eukaryota</taxon>
        <taxon>Sar</taxon>
        <taxon>Alveolata</taxon>
        <taxon>Ciliophora</taxon>
        <taxon>Intramacronucleata</taxon>
        <taxon>Oligohymenophorea</taxon>
        <taxon>Peniculida</taxon>
        <taxon>Parameciidae</taxon>
        <taxon>Paramecium</taxon>
    </lineage>
</organism>
<feature type="compositionally biased region" description="Polar residues" evidence="1">
    <location>
        <begin position="220"/>
        <end position="248"/>
    </location>
</feature>
<dbReference type="InParanoid" id="A0DUM7"/>
<dbReference type="InterPro" id="IPR043136">
    <property type="entry name" value="B30.2/SPRY_sf"/>
</dbReference>